<comment type="caution">
    <text evidence="1">The sequence shown here is derived from an EMBL/GenBank/DDBJ whole genome shotgun (WGS) entry which is preliminary data.</text>
</comment>
<keyword evidence="2" id="KW-1185">Reference proteome</keyword>
<proteinExistence type="predicted"/>
<protein>
    <submittedName>
        <fullName evidence="1">Uncharacterized protein</fullName>
    </submittedName>
</protein>
<sequence length="470" mass="50095">MPTFIVDSHALDLARGLLPENVEIAALDLKRDQEQIAYPASGAVTGAIALAGNTEKLRAALADGPFAKLGLVELDPAQPDLASGALLRLLMNELTASHREVGEARSIAAQLRSESIGVKTRLREIENLLYSLGNPQLSNALAWQPTGSMLVLAKGQSAFQVLPINAVSLTAVDLWFPHLVLPVIDELEVTLEDAAGQIYPMQAVSPDMGIETGWMRFALPEPIAGAGRDCRLRLVWTGSGTITLGLGQPVPDYRFRATLNSGTSPDSTLAIRVWQSLGGVRLPSCAPAYSRGRGLSIREAEFVGPSALPVPELFALPMMAADHVSTAFWENEDAILVHPSRSGPACAIIRGVELAGLSHISALVTVGHVRAPSLNFAVGVAPHGLVDEDGFWQRRMGSWVTGMPPRGWGQAHCIPVEPITGKADILLAVSLATDVPNDLSWGLFRGFRFSRGDQASAWQQQATPAYAGQA</sequence>
<reference evidence="1 2" key="1">
    <citation type="submission" date="2019-11" db="EMBL/GenBank/DDBJ databases">
        <authorList>
            <person name="Dong K."/>
        </authorList>
    </citation>
    <scope>NUCLEOTIDE SEQUENCE [LARGE SCALE GENOMIC DNA]</scope>
    <source>
        <strain evidence="1 2">NBRC 112902</strain>
    </source>
</reference>
<evidence type="ECO:0000313" key="2">
    <source>
        <dbReference type="Proteomes" id="UP000449846"/>
    </source>
</evidence>
<dbReference type="EMBL" id="WMIG01000007">
    <property type="protein sequence ID" value="MTH60425.1"/>
    <property type="molecule type" value="Genomic_DNA"/>
</dbReference>
<dbReference type="OrthoDB" id="7757113at2"/>
<dbReference type="Pfam" id="PF19717">
    <property type="entry name" value="DUF6212"/>
    <property type="match status" value="1"/>
</dbReference>
<evidence type="ECO:0000313" key="1">
    <source>
        <dbReference type="EMBL" id="MTH60425.1"/>
    </source>
</evidence>
<dbReference type="Proteomes" id="UP000449846">
    <property type="component" value="Unassembled WGS sequence"/>
</dbReference>
<dbReference type="RefSeq" id="WP_155040365.1">
    <property type="nucleotide sequence ID" value="NZ_JBHGCD010000015.1"/>
</dbReference>
<organism evidence="1 2">
    <name type="scientific">Paracoccus litorisediminis</name>
    <dbReference type="NCBI Taxonomy" id="2006130"/>
    <lineage>
        <taxon>Bacteria</taxon>
        <taxon>Pseudomonadati</taxon>
        <taxon>Pseudomonadota</taxon>
        <taxon>Alphaproteobacteria</taxon>
        <taxon>Rhodobacterales</taxon>
        <taxon>Paracoccaceae</taxon>
        <taxon>Paracoccus</taxon>
    </lineage>
</organism>
<dbReference type="AlphaFoldDB" id="A0A844HQJ0"/>
<name>A0A844HQJ0_9RHOB</name>
<gene>
    <name evidence="1" type="ORF">GL300_14505</name>
</gene>
<accession>A0A844HQJ0</accession>
<dbReference type="InterPro" id="IPR046184">
    <property type="entry name" value="DUF6212"/>
</dbReference>